<dbReference type="GO" id="GO:0008168">
    <property type="term" value="F:methyltransferase activity"/>
    <property type="evidence" value="ECO:0007669"/>
    <property type="project" value="UniProtKB-KW"/>
</dbReference>
<keyword evidence="3" id="KW-1185">Reference proteome</keyword>
<dbReference type="RefSeq" id="WP_004078433.1">
    <property type="nucleotide sequence ID" value="NZ_CM001436.1"/>
</dbReference>
<feature type="domain" description="HNH nuclease" evidence="1">
    <location>
        <begin position="289"/>
        <end position="337"/>
    </location>
</feature>
<gene>
    <name evidence="2" type="ORF">Metlim_2098</name>
</gene>
<keyword evidence="2" id="KW-0808">Transferase</keyword>
<sequence length="406" mass="45713">MAMEIDISELAKINSIIEHDRTDATYKYALLRAVVDTCQKNRNLVITNATGDYPENSFAEINCEGGKCEEIDCGGVTIPIGILIEKWILYYYPLIENEVFIPQKRGEPDGKHALLFRPQFEKLTEYYQSKGGLSAFYRDYSAGTIPDEIFPVFLSLVKDIRKTIADQPMKYLGRSYSSEYYSVFTPLRPLPAIKKEHAMDRSRLVRSGGYFTMSAGLAAVFEYFGAFISGEEGLLKKWAEFSSGQDKSGIVNKAMVLEVLTVSPETERAVNEAKNTYNSLFENGLKPECVWSGKVIPDNESMAVDHMIPFSVWKNNDLWNLLPALNSVNSKKSDKIPSPALIDKRADAITGYWDILHEKYPVRFEKEISVALMKNSGPDWVDDGVTALADTCEYLTEIRGFEVIEG</sequence>
<dbReference type="OrthoDB" id="117967at2157"/>
<dbReference type="InterPro" id="IPR003615">
    <property type="entry name" value="HNH_nuc"/>
</dbReference>
<dbReference type="GO" id="GO:0032259">
    <property type="term" value="P:methylation"/>
    <property type="evidence" value="ECO:0007669"/>
    <property type="project" value="UniProtKB-KW"/>
</dbReference>
<dbReference type="HOGENOM" id="CLU_737551_0_0_2"/>
<evidence type="ECO:0000259" key="1">
    <source>
        <dbReference type="Pfam" id="PF13395"/>
    </source>
</evidence>
<dbReference type="STRING" id="937775.Metlim_2098"/>
<organism evidence="2 3">
    <name type="scientific">Methanoplanus limicola DSM 2279</name>
    <dbReference type="NCBI Taxonomy" id="937775"/>
    <lineage>
        <taxon>Archaea</taxon>
        <taxon>Methanobacteriati</taxon>
        <taxon>Methanobacteriota</taxon>
        <taxon>Stenosarchaea group</taxon>
        <taxon>Methanomicrobia</taxon>
        <taxon>Methanomicrobiales</taxon>
        <taxon>Methanomicrobiaceae</taxon>
        <taxon>Methanoplanus</taxon>
    </lineage>
</organism>
<name>H1Z088_9EURY</name>
<evidence type="ECO:0000313" key="3">
    <source>
        <dbReference type="Proteomes" id="UP000005741"/>
    </source>
</evidence>
<accession>H1Z088</accession>
<dbReference type="Gene3D" id="1.10.30.50">
    <property type="match status" value="1"/>
</dbReference>
<dbReference type="Pfam" id="PF13395">
    <property type="entry name" value="HNH_4"/>
    <property type="match status" value="1"/>
</dbReference>
<evidence type="ECO:0000313" key="2">
    <source>
        <dbReference type="EMBL" id="EHQ36180.1"/>
    </source>
</evidence>
<dbReference type="Proteomes" id="UP000005741">
    <property type="component" value="Chromosome"/>
</dbReference>
<proteinExistence type="predicted"/>
<keyword evidence="2" id="KW-0489">Methyltransferase</keyword>
<dbReference type="AlphaFoldDB" id="H1Z088"/>
<dbReference type="EMBL" id="CM001436">
    <property type="protein sequence ID" value="EHQ36180.1"/>
    <property type="molecule type" value="Genomic_DNA"/>
</dbReference>
<protein>
    <submittedName>
        <fullName evidence="2">Putative methyltransferase type 11</fullName>
    </submittedName>
</protein>
<dbReference type="InParanoid" id="H1Z088"/>
<reference evidence="2 3" key="1">
    <citation type="submission" date="2011-10" db="EMBL/GenBank/DDBJ databases">
        <title>The Improved High-Quality Draft genome of Methanoplanus limicola DSM 2279.</title>
        <authorList>
            <consortium name="US DOE Joint Genome Institute (JGI-PGF)"/>
            <person name="Lucas S."/>
            <person name="Copeland A."/>
            <person name="Lapidus A."/>
            <person name="Glavina del Rio T."/>
            <person name="Dalin E."/>
            <person name="Tice H."/>
            <person name="Bruce D."/>
            <person name="Goodwin L."/>
            <person name="Pitluck S."/>
            <person name="Peters L."/>
            <person name="Mikhailova N."/>
            <person name="Lu M."/>
            <person name="Kyrpides N."/>
            <person name="Mavromatis K."/>
            <person name="Ivanova N."/>
            <person name="Markowitz V."/>
            <person name="Cheng J.-F."/>
            <person name="Hugenholtz P."/>
            <person name="Woyke T."/>
            <person name="Wu D."/>
            <person name="Wirth R."/>
            <person name="Brambilla E.-M."/>
            <person name="Klenk H.-P."/>
            <person name="Eisen J.A."/>
        </authorList>
    </citation>
    <scope>NUCLEOTIDE SEQUENCE [LARGE SCALE GENOMIC DNA]</scope>
    <source>
        <strain evidence="2 3">DSM 2279</strain>
    </source>
</reference>